<name>A0AC61N0V1_9FIRM</name>
<keyword evidence="2" id="KW-1185">Reference proteome</keyword>
<protein>
    <submittedName>
        <fullName evidence="1">Branched-chain amino acid ABC transporter permease</fullName>
    </submittedName>
</protein>
<sequence length="360" mass="38551">MTKAKRKRLIYNLITFALVIGAFLILQNMIATKLISRSLKGQLVPICSWIVMAVSLNLVIGFSGELSLGHAGFMSIGAYTGAIVSGWLLAAFDMQDATLRLVLAIVAGGILAGIFGVLIGIPVLRLRGDYLAIVTLAFGEIIRNLVNVLYVGTADGKLRFSFLNKNLPENVTMLVDGAKGAVKIKPISTFTVGFVLIMITLIVVLNLVNSRAGRAIQATRDNRIAAESMGVSVTRYKMMAFVTAAVLAGMAGALYGLNSSTVVPTQFTFNQSINVLVFVVLGGLGNVLGSIISATFLTVLPEVLREFADYRMLVYAVVLILVMIFTNNPTTRAIANRLFAPVKNLFHGKHKEPVGGGDAK</sequence>
<dbReference type="Proteomes" id="UP000682782">
    <property type="component" value="Chromosome"/>
</dbReference>
<gene>
    <name evidence="1" type="ORF">JYE49_11990</name>
</gene>
<organism evidence="1 2">
    <name type="scientific">Aristaeella hokkaidonensis</name>
    <dbReference type="NCBI Taxonomy" id="3046382"/>
    <lineage>
        <taxon>Bacteria</taxon>
        <taxon>Bacillati</taxon>
        <taxon>Bacillota</taxon>
        <taxon>Clostridia</taxon>
        <taxon>Eubacteriales</taxon>
        <taxon>Aristaeellaceae</taxon>
        <taxon>Aristaeella</taxon>
    </lineage>
</organism>
<reference evidence="1" key="1">
    <citation type="submission" date="2021-01" db="EMBL/GenBank/DDBJ databases">
        <title>Complete genome sequence of Clostridiales bacterium R-7.</title>
        <authorList>
            <person name="Mahoney-Kurpe S.C."/>
            <person name="Palevich N."/>
            <person name="Koike S."/>
            <person name="Moon C.D."/>
            <person name="Attwood G.T."/>
        </authorList>
    </citation>
    <scope>NUCLEOTIDE SEQUENCE</scope>
    <source>
        <strain evidence="1">R-7</strain>
    </source>
</reference>
<accession>A0AC61N0V1</accession>
<dbReference type="EMBL" id="CP068393">
    <property type="protein sequence ID" value="QUC66569.1"/>
    <property type="molecule type" value="Genomic_DNA"/>
</dbReference>
<evidence type="ECO:0000313" key="1">
    <source>
        <dbReference type="EMBL" id="QUC66569.1"/>
    </source>
</evidence>
<evidence type="ECO:0000313" key="2">
    <source>
        <dbReference type="Proteomes" id="UP000682782"/>
    </source>
</evidence>
<proteinExistence type="predicted"/>